<name>A0AAD9YUS7_COLKA</name>
<keyword evidence="8" id="KW-1185">Reference proteome</keyword>
<evidence type="ECO:0000259" key="6">
    <source>
        <dbReference type="PROSITE" id="PS50142"/>
    </source>
</evidence>
<feature type="region of interest" description="Disordered" evidence="5">
    <location>
        <begin position="1"/>
        <end position="24"/>
    </location>
</feature>
<sequence length="406" mass="44691">MSKRPSSTSEGLPPSKRRQTDNESIELIVSHSDELIKCLQALSKSPKETSPQGDMLQNLRSLSKKLLPSFKYLAGEEEYTPENEKIESKARLTNLQEKTIHSHSLDGPPIPSLSAIRPWTASDIPATLPPLPKINNPVLEVAAFTHQGKVKNKGDLSYDRLEWLGDAYVELLSTCLIFQTFGGLPTGKCSQIREVLIKNANLGDYSTQYKLFERAILPAELDPNSKIAVKASPQEVKKVRGDLFEAYVAAVILSDADGLRRAGEWLRSLWSMTIKDKIQSADKTPDIHVVKELGSSAAPQESRLPPKVELSNVVGAKGINIRYEDLPSANKKDKLNKKLALFTVGVYLDGWGERNKLLGVGSDLNKKEAGQKAAAAALSNKKLMKTYQDKKAALYKARGDLDGMES</sequence>
<accession>A0AAD9YUS7</accession>
<evidence type="ECO:0000313" key="8">
    <source>
        <dbReference type="Proteomes" id="UP001281614"/>
    </source>
</evidence>
<keyword evidence="4" id="KW-0694">RNA-binding</keyword>
<dbReference type="GO" id="GO:0004525">
    <property type="term" value="F:ribonuclease III activity"/>
    <property type="evidence" value="ECO:0007669"/>
    <property type="project" value="InterPro"/>
</dbReference>
<dbReference type="PANTHER" id="PTHR11207">
    <property type="entry name" value="RIBONUCLEASE III"/>
    <property type="match status" value="1"/>
</dbReference>
<feature type="domain" description="RNase III" evidence="6">
    <location>
        <begin position="134"/>
        <end position="256"/>
    </location>
</feature>
<evidence type="ECO:0000256" key="3">
    <source>
        <dbReference type="ARBA" id="ARBA00022801"/>
    </source>
</evidence>
<dbReference type="SMART" id="SM00535">
    <property type="entry name" value="RIBOc"/>
    <property type="match status" value="1"/>
</dbReference>
<dbReference type="PROSITE" id="PS00517">
    <property type="entry name" value="RNASE_3_1"/>
    <property type="match status" value="1"/>
</dbReference>
<dbReference type="SMART" id="SM00358">
    <property type="entry name" value="DSRM"/>
    <property type="match status" value="1"/>
</dbReference>
<comment type="caution">
    <text evidence="7">The sequence shown here is derived from an EMBL/GenBank/DDBJ whole genome shotgun (WGS) entry which is preliminary data.</text>
</comment>
<dbReference type="SUPFAM" id="SSF54768">
    <property type="entry name" value="dsRNA-binding domain-like"/>
    <property type="match status" value="1"/>
</dbReference>
<dbReference type="Gene3D" id="1.10.1520.10">
    <property type="entry name" value="Ribonuclease III domain"/>
    <property type="match status" value="1"/>
</dbReference>
<evidence type="ECO:0000256" key="1">
    <source>
        <dbReference type="ARBA" id="ARBA00022722"/>
    </source>
</evidence>
<feature type="compositionally biased region" description="Polar residues" evidence="5">
    <location>
        <begin position="1"/>
        <end position="10"/>
    </location>
</feature>
<dbReference type="GO" id="GO:0005654">
    <property type="term" value="C:nucleoplasm"/>
    <property type="evidence" value="ECO:0007669"/>
    <property type="project" value="TreeGrafter"/>
</dbReference>
<dbReference type="Proteomes" id="UP001281614">
    <property type="component" value="Unassembled WGS sequence"/>
</dbReference>
<dbReference type="GO" id="GO:0006364">
    <property type="term" value="P:rRNA processing"/>
    <property type="evidence" value="ECO:0007669"/>
    <property type="project" value="TreeGrafter"/>
</dbReference>
<dbReference type="InterPro" id="IPR036389">
    <property type="entry name" value="RNase_III_sf"/>
</dbReference>
<dbReference type="PANTHER" id="PTHR11207:SF0">
    <property type="entry name" value="RIBONUCLEASE 3"/>
    <property type="match status" value="1"/>
</dbReference>
<dbReference type="SUPFAM" id="SSF69065">
    <property type="entry name" value="RNase III domain-like"/>
    <property type="match status" value="1"/>
</dbReference>
<evidence type="ECO:0000313" key="7">
    <source>
        <dbReference type="EMBL" id="KAK2780305.1"/>
    </source>
</evidence>
<keyword evidence="2" id="KW-0255">Endonuclease</keyword>
<dbReference type="InterPro" id="IPR000999">
    <property type="entry name" value="RNase_III_dom"/>
</dbReference>
<evidence type="ECO:0000256" key="2">
    <source>
        <dbReference type="ARBA" id="ARBA00022759"/>
    </source>
</evidence>
<dbReference type="Pfam" id="PF00636">
    <property type="entry name" value="Ribonuclease_3"/>
    <property type="match status" value="1"/>
</dbReference>
<keyword evidence="3" id="KW-0378">Hydrolase</keyword>
<dbReference type="InterPro" id="IPR014720">
    <property type="entry name" value="dsRBD_dom"/>
</dbReference>
<evidence type="ECO:0000256" key="4">
    <source>
        <dbReference type="ARBA" id="ARBA00022884"/>
    </source>
</evidence>
<keyword evidence="1" id="KW-0540">Nuclease</keyword>
<reference evidence="7" key="1">
    <citation type="submission" date="2023-02" db="EMBL/GenBank/DDBJ databases">
        <title>Colletotrichum kahawae CIFC_Que2 genome sequencing and assembly.</title>
        <authorList>
            <person name="Baroncelli R."/>
        </authorList>
    </citation>
    <scope>NUCLEOTIDE SEQUENCE</scope>
    <source>
        <strain evidence="7">CIFC_Que2</strain>
    </source>
</reference>
<organism evidence="7 8">
    <name type="scientific">Colletotrichum kahawae</name>
    <name type="common">Coffee berry disease fungus</name>
    <dbReference type="NCBI Taxonomy" id="34407"/>
    <lineage>
        <taxon>Eukaryota</taxon>
        <taxon>Fungi</taxon>
        <taxon>Dikarya</taxon>
        <taxon>Ascomycota</taxon>
        <taxon>Pezizomycotina</taxon>
        <taxon>Sordariomycetes</taxon>
        <taxon>Hypocreomycetidae</taxon>
        <taxon>Glomerellales</taxon>
        <taxon>Glomerellaceae</taxon>
        <taxon>Colletotrichum</taxon>
        <taxon>Colletotrichum gloeosporioides species complex</taxon>
    </lineage>
</organism>
<gene>
    <name evidence="7" type="ORF">CKAH01_00249</name>
</gene>
<protein>
    <submittedName>
        <fullName evidence="7">Nucleolar rnase</fullName>
    </submittedName>
</protein>
<evidence type="ECO:0000256" key="5">
    <source>
        <dbReference type="SAM" id="MobiDB-lite"/>
    </source>
</evidence>
<dbReference type="Gene3D" id="3.30.160.20">
    <property type="match status" value="1"/>
</dbReference>
<dbReference type="PROSITE" id="PS50142">
    <property type="entry name" value="RNASE_3_2"/>
    <property type="match status" value="1"/>
</dbReference>
<dbReference type="CDD" id="cd00593">
    <property type="entry name" value="RIBOc"/>
    <property type="match status" value="1"/>
</dbReference>
<dbReference type="AlphaFoldDB" id="A0AAD9YUS7"/>
<dbReference type="GO" id="GO:0006369">
    <property type="term" value="P:termination of RNA polymerase II transcription"/>
    <property type="evidence" value="ECO:0007669"/>
    <property type="project" value="TreeGrafter"/>
</dbReference>
<dbReference type="GO" id="GO:0034475">
    <property type="term" value="P:U4 snRNA 3'-end processing"/>
    <property type="evidence" value="ECO:0007669"/>
    <property type="project" value="TreeGrafter"/>
</dbReference>
<dbReference type="EMBL" id="VYYT01000001">
    <property type="protein sequence ID" value="KAK2780305.1"/>
    <property type="molecule type" value="Genomic_DNA"/>
</dbReference>
<proteinExistence type="predicted"/>
<dbReference type="GO" id="GO:0003723">
    <property type="term" value="F:RNA binding"/>
    <property type="evidence" value="ECO:0007669"/>
    <property type="project" value="UniProtKB-KW"/>
</dbReference>